<dbReference type="InterPro" id="IPR001005">
    <property type="entry name" value="SANT/Myb"/>
</dbReference>
<dbReference type="GO" id="GO:0003700">
    <property type="term" value="F:DNA-binding transcription factor activity"/>
    <property type="evidence" value="ECO:0007669"/>
    <property type="project" value="InterPro"/>
</dbReference>
<organism evidence="9 10">
    <name type="scientific">Oldenlandia corymbosa var. corymbosa</name>
    <dbReference type="NCBI Taxonomy" id="529605"/>
    <lineage>
        <taxon>Eukaryota</taxon>
        <taxon>Viridiplantae</taxon>
        <taxon>Streptophyta</taxon>
        <taxon>Embryophyta</taxon>
        <taxon>Tracheophyta</taxon>
        <taxon>Spermatophyta</taxon>
        <taxon>Magnoliopsida</taxon>
        <taxon>eudicotyledons</taxon>
        <taxon>Gunneridae</taxon>
        <taxon>Pentapetalae</taxon>
        <taxon>asterids</taxon>
        <taxon>lamiids</taxon>
        <taxon>Gentianales</taxon>
        <taxon>Rubiaceae</taxon>
        <taxon>Rubioideae</taxon>
        <taxon>Spermacoceae</taxon>
        <taxon>Hedyotis-Oldenlandia complex</taxon>
        <taxon>Oldenlandia</taxon>
    </lineage>
</organism>
<evidence type="ECO:0000256" key="3">
    <source>
        <dbReference type="ARBA" id="ARBA00023125"/>
    </source>
</evidence>
<feature type="compositionally biased region" description="Basic and acidic residues" evidence="6">
    <location>
        <begin position="201"/>
        <end position="210"/>
    </location>
</feature>
<dbReference type="NCBIfam" id="TIGR01557">
    <property type="entry name" value="myb_SHAQKYF"/>
    <property type="match status" value="1"/>
</dbReference>
<dbReference type="InterPro" id="IPR009057">
    <property type="entry name" value="Homeodomain-like_sf"/>
</dbReference>
<dbReference type="InterPro" id="IPR044787">
    <property type="entry name" value="HHO5-like"/>
</dbReference>
<keyword evidence="3" id="KW-0238">DNA-binding</keyword>
<feature type="compositionally biased region" description="Basic and acidic residues" evidence="6">
    <location>
        <begin position="391"/>
        <end position="400"/>
    </location>
</feature>
<feature type="region of interest" description="Disordered" evidence="6">
    <location>
        <begin position="177"/>
        <end position="260"/>
    </location>
</feature>
<keyword evidence="4" id="KW-0804">Transcription</keyword>
<feature type="domain" description="HHO5-like N-terminal" evidence="8">
    <location>
        <begin position="29"/>
        <end position="76"/>
    </location>
</feature>
<protein>
    <submittedName>
        <fullName evidence="9">OLC1v1032376C2</fullName>
    </submittedName>
</protein>
<evidence type="ECO:0000313" key="10">
    <source>
        <dbReference type="Proteomes" id="UP001161247"/>
    </source>
</evidence>
<feature type="compositionally biased region" description="Low complexity" evidence="6">
    <location>
        <begin position="410"/>
        <end position="428"/>
    </location>
</feature>
<reference evidence="9" key="1">
    <citation type="submission" date="2023-03" db="EMBL/GenBank/DDBJ databases">
        <authorList>
            <person name="Julca I."/>
        </authorList>
    </citation>
    <scope>NUCLEOTIDE SEQUENCE</scope>
</reference>
<name>A0AAV1CKL9_OLDCO</name>
<dbReference type="InterPro" id="IPR058673">
    <property type="entry name" value="HHO5-like_N"/>
</dbReference>
<dbReference type="SUPFAM" id="SSF46689">
    <property type="entry name" value="Homeodomain-like"/>
    <property type="match status" value="1"/>
</dbReference>
<evidence type="ECO:0000256" key="6">
    <source>
        <dbReference type="SAM" id="MobiDB-lite"/>
    </source>
</evidence>
<evidence type="ECO:0000259" key="7">
    <source>
        <dbReference type="Pfam" id="PF00249"/>
    </source>
</evidence>
<comment type="subcellular location">
    <subcellularLocation>
        <location evidence="1">Nucleus</location>
    </subcellularLocation>
</comment>
<dbReference type="AlphaFoldDB" id="A0AAV1CKL9"/>
<feature type="compositionally biased region" description="Polar residues" evidence="6">
    <location>
        <begin position="129"/>
        <end position="138"/>
    </location>
</feature>
<evidence type="ECO:0000256" key="4">
    <source>
        <dbReference type="ARBA" id="ARBA00023163"/>
    </source>
</evidence>
<dbReference type="GO" id="GO:0003677">
    <property type="term" value="F:DNA binding"/>
    <property type="evidence" value="ECO:0007669"/>
    <property type="project" value="UniProtKB-KW"/>
</dbReference>
<feature type="region of interest" description="Disordered" evidence="6">
    <location>
        <begin position="111"/>
        <end position="148"/>
    </location>
</feature>
<sequence>MTIMNLINHHQLHKNHNHPLNGSGGGCSDYNDKMQRTQDYVEALEEERKKILVFQRELPLCLELVTQAIETCKQQLCGTISEYNFHADNCSEQTSTEGPVLEEFIPLKRTLSSDDDEEDEEQSHKAKKSNTSNGNEKASSNKKSDWLRSVQLWNQTPDPPKNEDSPKKASVVEVKRNGSGGAFHPFKKEKSVGPNNATTKSSEEAQKVCDRAAVPAAEASSTAETGGAGAGGSGNAGNNNNNKKEEKEGQSSSGRKSRRCWSPELHKRFLLALQQLGGAHVATPKQIRELMKVDGLTNDEVKSHLQKYRLHNRRPSPSMHNNNNPQAPQFVVVGGIWVPPPEYAAMATTTTGSGEASGGANSNGIYAPIATLPPPFRDPSTSGKQRQQHKQSQDDHHDCGSHSGGDQVHSNSPASSSATDTTTTSPNY</sequence>
<proteinExistence type="predicted"/>
<evidence type="ECO:0000259" key="8">
    <source>
        <dbReference type="Pfam" id="PF26575"/>
    </source>
</evidence>
<evidence type="ECO:0000256" key="2">
    <source>
        <dbReference type="ARBA" id="ARBA00023015"/>
    </source>
</evidence>
<accession>A0AAV1CKL9</accession>
<dbReference type="GO" id="GO:0005634">
    <property type="term" value="C:nucleus"/>
    <property type="evidence" value="ECO:0007669"/>
    <property type="project" value="UniProtKB-SubCell"/>
</dbReference>
<keyword evidence="2" id="KW-0805">Transcription regulation</keyword>
<feature type="compositionally biased region" description="Low complexity" evidence="6">
    <location>
        <begin position="216"/>
        <end position="225"/>
    </location>
</feature>
<dbReference type="PANTHER" id="PTHR31003">
    <property type="entry name" value="MYB FAMILY TRANSCRIPTION FACTOR"/>
    <property type="match status" value="1"/>
</dbReference>
<evidence type="ECO:0000256" key="1">
    <source>
        <dbReference type="ARBA" id="ARBA00004123"/>
    </source>
</evidence>
<dbReference type="Pfam" id="PF26575">
    <property type="entry name" value="HHO5_N"/>
    <property type="match status" value="1"/>
</dbReference>
<feature type="compositionally biased region" description="Gly residues" evidence="6">
    <location>
        <begin position="226"/>
        <end position="235"/>
    </location>
</feature>
<evidence type="ECO:0000313" key="9">
    <source>
        <dbReference type="EMBL" id="CAI9096274.1"/>
    </source>
</evidence>
<keyword evidence="5" id="KW-0539">Nucleus</keyword>
<feature type="compositionally biased region" description="Low complexity" evidence="6">
    <location>
        <begin position="348"/>
        <end position="364"/>
    </location>
</feature>
<dbReference type="Pfam" id="PF00249">
    <property type="entry name" value="Myb_DNA-binding"/>
    <property type="match status" value="1"/>
</dbReference>
<feature type="domain" description="Myb-like" evidence="7">
    <location>
        <begin position="258"/>
        <end position="309"/>
    </location>
</feature>
<dbReference type="PANTHER" id="PTHR31003:SF16">
    <property type="entry name" value="TRANSCRIPTION FACTOR HHO2"/>
    <property type="match status" value="1"/>
</dbReference>
<dbReference type="FunFam" id="1.10.10.60:FF:000002">
    <property type="entry name" value="Myb family transcription factor"/>
    <property type="match status" value="1"/>
</dbReference>
<dbReference type="Proteomes" id="UP001161247">
    <property type="component" value="Chromosome 2"/>
</dbReference>
<dbReference type="InterPro" id="IPR006447">
    <property type="entry name" value="Myb_dom_plants"/>
</dbReference>
<dbReference type="Gene3D" id="1.10.10.60">
    <property type="entry name" value="Homeodomain-like"/>
    <property type="match status" value="1"/>
</dbReference>
<feature type="region of interest" description="Disordered" evidence="6">
    <location>
        <begin position="348"/>
        <end position="428"/>
    </location>
</feature>
<dbReference type="EMBL" id="OX459119">
    <property type="protein sequence ID" value="CAI9096274.1"/>
    <property type="molecule type" value="Genomic_DNA"/>
</dbReference>
<keyword evidence="10" id="KW-1185">Reference proteome</keyword>
<gene>
    <name evidence="9" type="ORF">OLC1_LOCUS7067</name>
</gene>
<evidence type="ECO:0000256" key="5">
    <source>
        <dbReference type="ARBA" id="ARBA00023242"/>
    </source>
</evidence>